<keyword evidence="2" id="KW-1185">Reference proteome</keyword>
<dbReference type="AlphaFoldDB" id="A0A9K3DBT3"/>
<evidence type="ECO:0000313" key="1">
    <source>
        <dbReference type="EMBL" id="GIQ92581.1"/>
    </source>
</evidence>
<gene>
    <name evidence="1" type="ORF">KIPB_016433</name>
</gene>
<name>A0A9K3DBT3_9EUKA</name>
<organism evidence="1 2">
    <name type="scientific">Kipferlia bialata</name>
    <dbReference type="NCBI Taxonomy" id="797122"/>
    <lineage>
        <taxon>Eukaryota</taxon>
        <taxon>Metamonada</taxon>
        <taxon>Carpediemonas-like organisms</taxon>
        <taxon>Kipferlia</taxon>
    </lineage>
</organism>
<proteinExistence type="predicted"/>
<protein>
    <submittedName>
        <fullName evidence="1">Uncharacterized protein</fullName>
    </submittedName>
</protein>
<sequence>GRETRSYAGLVKIGEDGVLYVLDGCKGHAKQLPQRAVAIMYK</sequence>
<reference evidence="1 2" key="1">
    <citation type="journal article" date="2018" name="PLoS ONE">
        <title>The draft genome of Kipferlia bialata reveals reductive genome evolution in fornicate parasites.</title>
        <authorList>
            <person name="Tanifuji G."/>
            <person name="Takabayashi S."/>
            <person name="Kume K."/>
            <person name="Takagi M."/>
            <person name="Nakayama T."/>
            <person name="Kamikawa R."/>
            <person name="Inagaki Y."/>
            <person name="Hashimoto T."/>
        </authorList>
    </citation>
    <scope>NUCLEOTIDE SEQUENCE [LARGE SCALE GENOMIC DNA]</scope>
    <source>
        <strain evidence="1">NY0173</strain>
    </source>
</reference>
<feature type="non-terminal residue" evidence="1">
    <location>
        <position position="1"/>
    </location>
</feature>
<dbReference type="EMBL" id="BDIP01010035">
    <property type="protein sequence ID" value="GIQ92581.1"/>
    <property type="molecule type" value="Genomic_DNA"/>
</dbReference>
<accession>A0A9K3DBT3</accession>
<dbReference type="Proteomes" id="UP000265618">
    <property type="component" value="Unassembled WGS sequence"/>
</dbReference>
<comment type="caution">
    <text evidence="1">The sequence shown here is derived from an EMBL/GenBank/DDBJ whole genome shotgun (WGS) entry which is preliminary data.</text>
</comment>
<evidence type="ECO:0000313" key="2">
    <source>
        <dbReference type="Proteomes" id="UP000265618"/>
    </source>
</evidence>